<keyword evidence="3" id="KW-1185">Reference proteome</keyword>
<reference evidence="2" key="1">
    <citation type="submission" date="2020-08" db="EMBL/GenBank/DDBJ databases">
        <authorList>
            <person name="Cejkova D."/>
            <person name="Kubasova T."/>
            <person name="Jahodarova E."/>
            <person name="Rychlik I."/>
        </authorList>
    </citation>
    <scope>NUCLEOTIDE SEQUENCE</scope>
    <source>
        <strain evidence="2">An559</strain>
    </source>
</reference>
<dbReference type="SUPFAM" id="SSF89550">
    <property type="entry name" value="PHP domain-like"/>
    <property type="match status" value="1"/>
</dbReference>
<evidence type="ECO:0000259" key="1">
    <source>
        <dbReference type="SMART" id="SM00481"/>
    </source>
</evidence>
<dbReference type="CDD" id="cd07438">
    <property type="entry name" value="PHP_HisPPase_AMP"/>
    <property type="match status" value="1"/>
</dbReference>
<dbReference type="Gene3D" id="1.10.150.650">
    <property type="match status" value="1"/>
</dbReference>
<comment type="caution">
    <text evidence="2">The sequence shown here is derived from an EMBL/GenBank/DDBJ whole genome shotgun (WGS) entry which is preliminary data.</text>
</comment>
<dbReference type="InterPro" id="IPR004013">
    <property type="entry name" value="PHP_dom"/>
</dbReference>
<gene>
    <name evidence="2" type="ORF">H6A12_06130</name>
</gene>
<dbReference type="RefSeq" id="WP_204445917.1">
    <property type="nucleotide sequence ID" value="NZ_JACJKY010000007.1"/>
</dbReference>
<dbReference type="Proteomes" id="UP000774750">
    <property type="component" value="Unassembled WGS sequence"/>
</dbReference>
<organism evidence="2 3">
    <name type="scientific">Merdimmobilis hominis</name>
    <dbReference type="NCBI Taxonomy" id="2897707"/>
    <lineage>
        <taxon>Bacteria</taxon>
        <taxon>Bacillati</taxon>
        <taxon>Bacillota</taxon>
        <taxon>Clostridia</taxon>
        <taxon>Eubacteriales</taxon>
        <taxon>Oscillospiraceae</taxon>
        <taxon>Merdimmobilis</taxon>
    </lineage>
</organism>
<dbReference type="InterPro" id="IPR016195">
    <property type="entry name" value="Pol/histidinol_Pase-like"/>
</dbReference>
<dbReference type="PANTHER" id="PTHR42924">
    <property type="entry name" value="EXONUCLEASE"/>
    <property type="match status" value="1"/>
</dbReference>
<name>A0A938X745_9FIRM</name>
<evidence type="ECO:0000313" key="2">
    <source>
        <dbReference type="EMBL" id="MBM6920729.1"/>
    </source>
</evidence>
<dbReference type="GO" id="GO:0004534">
    <property type="term" value="F:5'-3' RNA exonuclease activity"/>
    <property type="evidence" value="ECO:0007669"/>
    <property type="project" value="TreeGrafter"/>
</dbReference>
<proteinExistence type="predicted"/>
<dbReference type="EMBL" id="JACJKY010000007">
    <property type="protein sequence ID" value="MBM6920729.1"/>
    <property type="molecule type" value="Genomic_DNA"/>
</dbReference>
<reference evidence="2" key="2">
    <citation type="journal article" date="2021" name="Sci. Rep.">
        <title>The distribution of antibiotic resistance genes in chicken gut microbiota commensals.</title>
        <authorList>
            <person name="Juricova H."/>
            <person name="Matiasovicova J."/>
            <person name="Kubasova T."/>
            <person name="Cejkova D."/>
            <person name="Rychlik I."/>
        </authorList>
    </citation>
    <scope>NUCLEOTIDE SEQUENCE</scope>
    <source>
        <strain evidence="2">An559</strain>
    </source>
</reference>
<dbReference type="GO" id="GO:0035312">
    <property type="term" value="F:5'-3' DNA exonuclease activity"/>
    <property type="evidence" value="ECO:0007669"/>
    <property type="project" value="TreeGrafter"/>
</dbReference>
<sequence length="276" mass="30671">MHGDLHTHTIHSDGGCTPRMVFARAKAEGLQALAITDHDYLPDPERDRAFAEEFGICSIWGTEISAYDYARGRRVHILCFEPRDPEPIRVLCEETTRLRQEAGLQMAELIAARYPISVADVQRMAGVSGSIFKQHIMMALMQAGYSTEMYGPLWKELFDVNTGSCVRTCVQPDVRKTIDLVHEAGGLAVMAHPYTYRSLDLLGELLSEKRLDGIEVWQSKTTPEQEQTLAALAEDAGIMKTGGSDFHGQYGAKVSPVGKGRTPQESIELILAHRNR</sequence>
<evidence type="ECO:0000313" key="3">
    <source>
        <dbReference type="Proteomes" id="UP000774750"/>
    </source>
</evidence>
<accession>A0A938X745</accession>
<dbReference type="AlphaFoldDB" id="A0A938X745"/>
<dbReference type="Pfam" id="PF02811">
    <property type="entry name" value="PHP"/>
    <property type="match status" value="1"/>
</dbReference>
<feature type="domain" description="Polymerase/histidinol phosphatase N-terminal" evidence="1">
    <location>
        <begin position="3"/>
        <end position="68"/>
    </location>
</feature>
<dbReference type="InterPro" id="IPR003141">
    <property type="entry name" value="Pol/His_phosphatase_N"/>
</dbReference>
<dbReference type="PANTHER" id="PTHR42924:SF3">
    <property type="entry name" value="POLYMERASE_HISTIDINOL PHOSPHATASE N-TERMINAL DOMAIN-CONTAINING PROTEIN"/>
    <property type="match status" value="1"/>
</dbReference>
<dbReference type="InterPro" id="IPR052018">
    <property type="entry name" value="PHP_domain"/>
</dbReference>
<dbReference type="Gene3D" id="3.20.20.140">
    <property type="entry name" value="Metal-dependent hydrolases"/>
    <property type="match status" value="1"/>
</dbReference>
<dbReference type="SMART" id="SM00481">
    <property type="entry name" value="POLIIIAc"/>
    <property type="match status" value="1"/>
</dbReference>
<protein>
    <submittedName>
        <fullName evidence="2">PHP domain-containing protein</fullName>
    </submittedName>
</protein>